<reference evidence="3" key="1">
    <citation type="submission" date="2023-03" db="EMBL/GenBank/DDBJ databases">
        <title>Emydomyces testavorans Genome Sequence.</title>
        <authorList>
            <person name="Hoyer L."/>
        </authorList>
    </citation>
    <scope>NUCLEOTIDE SEQUENCE</scope>
    <source>
        <strain evidence="3">16-2883</strain>
    </source>
</reference>
<dbReference type="AlphaFoldDB" id="A0AAF0DJK0"/>
<evidence type="ECO:0000313" key="4">
    <source>
        <dbReference type="Proteomes" id="UP001219355"/>
    </source>
</evidence>
<feature type="region of interest" description="Disordered" evidence="1">
    <location>
        <begin position="128"/>
        <end position="196"/>
    </location>
</feature>
<gene>
    <name evidence="3" type="ORF">PRK78_004109</name>
</gene>
<organism evidence="3 4">
    <name type="scientific">Emydomyces testavorans</name>
    <dbReference type="NCBI Taxonomy" id="2070801"/>
    <lineage>
        <taxon>Eukaryota</taxon>
        <taxon>Fungi</taxon>
        <taxon>Dikarya</taxon>
        <taxon>Ascomycota</taxon>
        <taxon>Pezizomycotina</taxon>
        <taxon>Eurotiomycetes</taxon>
        <taxon>Eurotiomycetidae</taxon>
        <taxon>Onygenales</taxon>
        <taxon>Nannizziopsiaceae</taxon>
        <taxon>Emydomyces</taxon>
    </lineage>
</organism>
<feature type="transmembrane region" description="Helical" evidence="2">
    <location>
        <begin position="201"/>
        <end position="218"/>
    </location>
</feature>
<feature type="compositionally biased region" description="Low complexity" evidence="1">
    <location>
        <begin position="143"/>
        <end position="152"/>
    </location>
</feature>
<sequence>MAASNTDLAHRFLITSAPTPLALVHRQATAPSSKTFNYPECRDDPNGPCALEDKSSSTCQKQFPSSVYHKQHCMCTNGYYERSSECWTDCYHKTSIDPTQASRESRLQVVKCESVSLAMESDDAFWSSVSAKSRSQSDSDRISTTANGSAARTGGGAGRNATQGATGDVPPLETLGFTERPAPTGQARQGGQASMTRGTRWNAGVSVVVLLVIASVFHG</sequence>
<evidence type="ECO:0000313" key="3">
    <source>
        <dbReference type="EMBL" id="WEW58641.1"/>
    </source>
</evidence>
<accession>A0AAF0DJK0</accession>
<keyword evidence="2" id="KW-1133">Transmembrane helix</keyword>
<proteinExistence type="predicted"/>
<keyword evidence="4" id="KW-1185">Reference proteome</keyword>
<protein>
    <submittedName>
        <fullName evidence="3">Uncharacterized protein</fullName>
    </submittedName>
</protein>
<keyword evidence="2" id="KW-0812">Transmembrane</keyword>
<dbReference type="EMBL" id="CP120628">
    <property type="protein sequence ID" value="WEW58641.1"/>
    <property type="molecule type" value="Genomic_DNA"/>
</dbReference>
<keyword evidence="2" id="KW-0472">Membrane</keyword>
<name>A0AAF0DJK0_9EURO</name>
<feature type="compositionally biased region" description="Polar residues" evidence="1">
    <location>
        <begin position="186"/>
        <end position="196"/>
    </location>
</feature>
<evidence type="ECO:0000256" key="2">
    <source>
        <dbReference type="SAM" id="Phobius"/>
    </source>
</evidence>
<dbReference type="Proteomes" id="UP001219355">
    <property type="component" value="Chromosome 2"/>
</dbReference>
<evidence type="ECO:0000256" key="1">
    <source>
        <dbReference type="SAM" id="MobiDB-lite"/>
    </source>
</evidence>